<keyword evidence="3" id="KW-1185">Reference proteome</keyword>
<sequence length="281" mass="32842">MKQVTENIRNEFQHKVDLLEADISPLQEELLVAKAENQSLQEQLKELQARIAEQEMVTRQRDAAVAELTKKEESLQNANAEISKMKQELHDKEDARIALGNLLEETRVQLDEVVQKGKEQYDLAMKTTEELQKCKIEFDEVNNILRRKLTLEAQLQKVITDLRRKRDAYSRTIQFQNQEIERRENQLDNQKERVRKMEKQVAEMKVYRDAALSNDFYLQEAFLQTQAEILLTEAIALSSVRVDAQLIEPDTLKQLLETLKKKIAGTFRLARNMYLDGIIEE</sequence>
<comment type="caution">
    <text evidence="2">The sequence shown here is derived from an EMBL/GenBank/DDBJ whole genome shotgun (WGS) entry which is preliminary data.</text>
</comment>
<reference evidence="2" key="1">
    <citation type="submission" date="2021-08" db="EMBL/GenBank/DDBJ databases">
        <title>WGS assembly of Ceratopteris richardii.</title>
        <authorList>
            <person name="Marchant D.B."/>
            <person name="Chen G."/>
            <person name="Jenkins J."/>
            <person name="Shu S."/>
            <person name="Leebens-Mack J."/>
            <person name="Grimwood J."/>
            <person name="Schmutz J."/>
            <person name="Soltis P."/>
            <person name="Soltis D."/>
            <person name="Chen Z.-H."/>
        </authorList>
    </citation>
    <scope>NUCLEOTIDE SEQUENCE</scope>
    <source>
        <strain evidence="2">Whitten #5841</strain>
        <tissue evidence="2">Leaf</tissue>
    </source>
</reference>
<dbReference type="Proteomes" id="UP000825935">
    <property type="component" value="Chromosome 39"/>
</dbReference>
<name>A0A8T2PZJ5_CERRI</name>
<dbReference type="EMBL" id="CM035444">
    <property type="protein sequence ID" value="KAH7276806.1"/>
    <property type="molecule type" value="Genomic_DNA"/>
</dbReference>
<dbReference type="OrthoDB" id="10046318at2759"/>
<feature type="coiled-coil region" evidence="1">
    <location>
        <begin position="23"/>
        <end position="95"/>
    </location>
</feature>
<gene>
    <name evidence="2" type="ORF">KP509_39G022800</name>
</gene>
<evidence type="ECO:0000256" key="1">
    <source>
        <dbReference type="SAM" id="Coils"/>
    </source>
</evidence>
<protein>
    <submittedName>
        <fullName evidence="2">Uncharacterized protein</fullName>
    </submittedName>
</protein>
<keyword evidence="1" id="KW-0175">Coiled coil</keyword>
<feature type="coiled-coil region" evidence="1">
    <location>
        <begin position="159"/>
        <end position="207"/>
    </location>
</feature>
<proteinExistence type="predicted"/>
<organism evidence="2 3">
    <name type="scientific">Ceratopteris richardii</name>
    <name type="common">Triangle waterfern</name>
    <dbReference type="NCBI Taxonomy" id="49495"/>
    <lineage>
        <taxon>Eukaryota</taxon>
        <taxon>Viridiplantae</taxon>
        <taxon>Streptophyta</taxon>
        <taxon>Embryophyta</taxon>
        <taxon>Tracheophyta</taxon>
        <taxon>Polypodiopsida</taxon>
        <taxon>Polypodiidae</taxon>
        <taxon>Polypodiales</taxon>
        <taxon>Pteridineae</taxon>
        <taxon>Pteridaceae</taxon>
        <taxon>Parkerioideae</taxon>
        <taxon>Ceratopteris</taxon>
    </lineage>
</organism>
<evidence type="ECO:0000313" key="2">
    <source>
        <dbReference type="EMBL" id="KAH7276806.1"/>
    </source>
</evidence>
<accession>A0A8T2PZJ5</accession>
<dbReference type="AlphaFoldDB" id="A0A8T2PZJ5"/>
<evidence type="ECO:0000313" key="3">
    <source>
        <dbReference type="Proteomes" id="UP000825935"/>
    </source>
</evidence>